<dbReference type="EC" id="2.7.13.3" evidence="3"/>
<dbReference type="InterPro" id="IPR004358">
    <property type="entry name" value="Sig_transdc_His_kin-like_C"/>
</dbReference>
<dbReference type="InterPro" id="IPR031930">
    <property type="entry name" value="HK_sensor"/>
</dbReference>
<evidence type="ECO:0000256" key="9">
    <source>
        <dbReference type="ARBA" id="ARBA00022777"/>
    </source>
</evidence>
<dbReference type="CDD" id="cd06225">
    <property type="entry name" value="HAMP"/>
    <property type="match status" value="1"/>
</dbReference>
<evidence type="ECO:0000256" key="12">
    <source>
        <dbReference type="ARBA" id="ARBA00023012"/>
    </source>
</evidence>
<evidence type="ECO:0000256" key="13">
    <source>
        <dbReference type="ARBA" id="ARBA00023136"/>
    </source>
</evidence>
<evidence type="ECO:0000259" key="15">
    <source>
        <dbReference type="PROSITE" id="PS50109"/>
    </source>
</evidence>
<keyword evidence="5" id="KW-0597">Phosphoprotein</keyword>
<sequence>MTHRLFYKLCIIIASGIVALFYILNLLMSHTEDGMSHLSTDDRDTLIQWGKEAEAIYSTGDTLALEKYLQQLKQQEETWVAVARYNINQVAGEPLGSRFYDGYHFGRNVNWKIHLYFANNPTMEVPFENKQVSFLIQLPDRMRPGVYFKYTEVTMQIILPSIILMLLSYLLYRYITKPLGQLQLATREFSKGNFEVRASLLMGKRKDEFSELAMSFDQMAIRLSEQLINQRQLIADLSHELRTPLTRLDIALAEEETNQNPSKNIQRINRESKHIRKLVEDVLNLAWLENEKPSLQQESLELIDLLDVLIADAEFEFPDRIIECHLPNNALIQHSSHRAAAQALENILRNALRYTPAGQKVFIFIEETITHFILHIDDQGPGVPPEYLEMIFKPFFRVDKARKANSDSFGLGLALAQRQLFAIRSTVSAHNVSGGGLSMRISFPKT</sequence>
<dbReference type="Gene3D" id="6.10.340.10">
    <property type="match status" value="1"/>
</dbReference>
<evidence type="ECO:0000256" key="7">
    <source>
        <dbReference type="ARBA" id="ARBA00022692"/>
    </source>
</evidence>
<keyword evidence="18" id="KW-1185">Reference proteome</keyword>
<feature type="domain" description="HAMP" evidence="16">
    <location>
        <begin position="173"/>
        <end position="228"/>
    </location>
</feature>
<dbReference type="Pfam" id="PF16750">
    <property type="entry name" value="HK_sensor"/>
    <property type="match status" value="1"/>
</dbReference>
<dbReference type="PANTHER" id="PTHR45528">
    <property type="entry name" value="SENSOR HISTIDINE KINASE CPXA"/>
    <property type="match status" value="1"/>
</dbReference>
<dbReference type="CDD" id="cd00082">
    <property type="entry name" value="HisKA"/>
    <property type="match status" value="1"/>
</dbReference>
<dbReference type="InterPro" id="IPR003594">
    <property type="entry name" value="HATPase_dom"/>
</dbReference>
<gene>
    <name evidence="17" type="ORF">CWS31_011065</name>
</gene>
<keyword evidence="12" id="KW-0902">Two-component regulatory system</keyword>
<accession>A0ABY3MW70</accession>
<evidence type="ECO:0000256" key="8">
    <source>
        <dbReference type="ARBA" id="ARBA00022741"/>
    </source>
</evidence>
<evidence type="ECO:0000256" key="5">
    <source>
        <dbReference type="ARBA" id="ARBA00022553"/>
    </source>
</evidence>
<dbReference type="InterPro" id="IPR050398">
    <property type="entry name" value="HssS/ArlS-like"/>
</dbReference>
<evidence type="ECO:0000256" key="6">
    <source>
        <dbReference type="ARBA" id="ARBA00022679"/>
    </source>
</evidence>
<dbReference type="RefSeq" id="WP_101345329.1">
    <property type="nucleotide sequence ID" value="NZ_PJAI02000011.1"/>
</dbReference>
<keyword evidence="8" id="KW-0547">Nucleotide-binding</keyword>
<proteinExistence type="predicted"/>
<keyword evidence="6" id="KW-0808">Transferase</keyword>
<name>A0ABY3MW70_9GAMM</name>
<dbReference type="SMART" id="SM00388">
    <property type="entry name" value="HisKA"/>
    <property type="match status" value="1"/>
</dbReference>
<evidence type="ECO:0000256" key="2">
    <source>
        <dbReference type="ARBA" id="ARBA00004651"/>
    </source>
</evidence>
<dbReference type="InterPro" id="IPR003661">
    <property type="entry name" value="HisK_dim/P_dom"/>
</dbReference>
<evidence type="ECO:0000313" key="17">
    <source>
        <dbReference type="EMBL" id="TYK65396.1"/>
    </source>
</evidence>
<dbReference type="InterPro" id="IPR038428">
    <property type="entry name" value="HK_sensor_dom_sf"/>
</dbReference>
<comment type="subcellular location">
    <subcellularLocation>
        <location evidence="2">Cell membrane</location>
        <topology evidence="2">Multi-pass membrane protein</topology>
    </subcellularLocation>
</comment>
<feature type="domain" description="Histidine kinase" evidence="15">
    <location>
        <begin position="236"/>
        <end position="446"/>
    </location>
</feature>
<comment type="catalytic activity">
    <reaction evidence="1">
        <text>ATP + protein L-histidine = ADP + protein N-phospho-L-histidine.</text>
        <dbReference type="EC" id="2.7.13.3"/>
    </reaction>
</comment>
<keyword evidence="7 14" id="KW-0812">Transmembrane</keyword>
<dbReference type="InterPro" id="IPR036890">
    <property type="entry name" value="HATPase_C_sf"/>
</dbReference>
<dbReference type="PROSITE" id="PS50885">
    <property type="entry name" value="HAMP"/>
    <property type="match status" value="1"/>
</dbReference>
<dbReference type="PRINTS" id="PR00344">
    <property type="entry name" value="BCTRLSENSOR"/>
</dbReference>
<dbReference type="Gene3D" id="1.10.287.130">
    <property type="match status" value="1"/>
</dbReference>
<protein>
    <recommendedName>
        <fullName evidence="3">histidine kinase</fullName>
        <ecNumber evidence="3">2.7.13.3</ecNumber>
    </recommendedName>
</protein>
<dbReference type="Proteomes" id="UP000815846">
    <property type="component" value="Unassembled WGS sequence"/>
</dbReference>
<evidence type="ECO:0000256" key="10">
    <source>
        <dbReference type="ARBA" id="ARBA00022840"/>
    </source>
</evidence>
<feature type="transmembrane region" description="Helical" evidence="14">
    <location>
        <begin position="157"/>
        <end position="175"/>
    </location>
</feature>
<evidence type="ECO:0000313" key="18">
    <source>
        <dbReference type="Proteomes" id="UP000815846"/>
    </source>
</evidence>
<evidence type="ECO:0000256" key="14">
    <source>
        <dbReference type="SAM" id="Phobius"/>
    </source>
</evidence>
<dbReference type="Pfam" id="PF02518">
    <property type="entry name" value="HATPase_c"/>
    <property type="match status" value="1"/>
</dbReference>
<keyword evidence="4" id="KW-1003">Cell membrane</keyword>
<dbReference type="InterPro" id="IPR036097">
    <property type="entry name" value="HisK_dim/P_sf"/>
</dbReference>
<evidence type="ECO:0000256" key="11">
    <source>
        <dbReference type="ARBA" id="ARBA00022989"/>
    </source>
</evidence>
<keyword evidence="11 14" id="KW-1133">Transmembrane helix</keyword>
<comment type="caution">
    <text evidence="17">The sequence shown here is derived from an EMBL/GenBank/DDBJ whole genome shotgun (WGS) entry which is preliminary data.</text>
</comment>
<evidence type="ECO:0000256" key="4">
    <source>
        <dbReference type="ARBA" id="ARBA00022475"/>
    </source>
</evidence>
<keyword evidence="10" id="KW-0067">ATP-binding</keyword>
<dbReference type="SUPFAM" id="SSF158472">
    <property type="entry name" value="HAMP domain-like"/>
    <property type="match status" value="1"/>
</dbReference>
<feature type="transmembrane region" description="Helical" evidence="14">
    <location>
        <begin position="6"/>
        <end position="27"/>
    </location>
</feature>
<evidence type="ECO:0000256" key="1">
    <source>
        <dbReference type="ARBA" id="ARBA00000085"/>
    </source>
</evidence>
<dbReference type="SMART" id="SM00387">
    <property type="entry name" value="HATPase_c"/>
    <property type="match status" value="1"/>
</dbReference>
<keyword evidence="9" id="KW-0418">Kinase</keyword>
<evidence type="ECO:0000259" key="16">
    <source>
        <dbReference type="PROSITE" id="PS50885"/>
    </source>
</evidence>
<dbReference type="Gene3D" id="3.30.450.170">
    <property type="entry name" value="Two-component histidine kinase, sensor domain"/>
    <property type="match status" value="1"/>
</dbReference>
<evidence type="ECO:0000256" key="3">
    <source>
        <dbReference type="ARBA" id="ARBA00012438"/>
    </source>
</evidence>
<dbReference type="EMBL" id="PJAI02000011">
    <property type="protein sequence ID" value="TYK65396.1"/>
    <property type="molecule type" value="Genomic_DNA"/>
</dbReference>
<dbReference type="SUPFAM" id="SSF47384">
    <property type="entry name" value="Homodimeric domain of signal transducing histidine kinase"/>
    <property type="match status" value="1"/>
</dbReference>
<reference evidence="17 18" key="1">
    <citation type="submission" date="2019-08" db="EMBL/GenBank/DDBJ databases">
        <title>Microbe sample from Colwellia echini.</title>
        <authorList>
            <person name="Christiansen L."/>
            <person name="Pathiraja D."/>
            <person name="Schultz-Johansen M."/>
            <person name="Choi I.-G."/>
            <person name="Stougaard P."/>
        </authorList>
    </citation>
    <scope>NUCLEOTIDE SEQUENCE [LARGE SCALE GENOMIC DNA]</scope>
    <source>
        <strain evidence="17 18">A3</strain>
    </source>
</reference>
<dbReference type="Pfam" id="PF00512">
    <property type="entry name" value="HisKA"/>
    <property type="match status" value="1"/>
</dbReference>
<dbReference type="SUPFAM" id="SSF55874">
    <property type="entry name" value="ATPase domain of HSP90 chaperone/DNA topoisomerase II/histidine kinase"/>
    <property type="match status" value="1"/>
</dbReference>
<keyword evidence="13 14" id="KW-0472">Membrane</keyword>
<dbReference type="Pfam" id="PF00672">
    <property type="entry name" value="HAMP"/>
    <property type="match status" value="1"/>
</dbReference>
<dbReference type="SMART" id="SM00304">
    <property type="entry name" value="HAMP"/>
    <property type="match status" value="1"/>
</dbReference>
<dbReference type="InterPro" id="IPR003660">
    <property type="entry name" value="HAMP_dom"/>
</dbReference>
<dbReference type="Gene3D" id="3.30.565.10">
    <property type="entry name" value="Histidine kinase-like ATPase, C-terminal domain"/>
    <property type="match status" value="1"/>
</dbReference>
<dbReference type="PROSITE" id="PS50109">
    <property type="entry name" value="HIS_KIN"/>
    <property type="match status" value="1"/>
</dbReference>
<organism evidence="17 18">
    <name type="scientific">Colwellia echini</name>
    <dbReference type="NCBI Taxonomy" id="1982103"/>
    <lineage>
        <taxon>Bacteria</taxon>
        <taxon>Pseudomonadati</taxon>
        <taxon>Pseudomonadota</taxon>
        <taxon>Gammaproteobacteria</taxon>
        <taxon>Alteromonadales</taxon>
        <taxon>Colwelliaceae</taxon>
        <taxon>Colwellia</taxon>
    </lineage>
</organism>
<dbReference type="InterPro" id="IPR005467">
    <property type="entry name" value="His_kinase_dom"/>
</dbReference>
<dbReference type="PANTHER" id="PTHR45528:SF1">
    <property type="entry name" value="SENSOR HISTIDINE KINASE CPXA"/>
    <property type="match status" value="1"/>
</dbReference>